<organism evidence="5 6">
    <name type="scientific">Elsinoe australis</name>
    <dbReference type="NCBI Taxonomy" id="40998"/>
    <lineage>
        <taxon>Eukaryota</taxon>
        <taxon>Fungi</taxon>
        <taxon>Dikarya</taxon>
        <taxon>Ascomycota</taxon>
        <taxon>Pezizomycotina</taxon>
        <taxon>Dothideomycetes</taxon>
        <taxon>Dothideomycetidae</taxon>
        <taxon>Myriangiales</taxon>
        <taxon>Elsinoaceae</taxon>
        <taxon>Elsinoe</taxon>
    </lineage>
</organism>
<reference evidence="5 6" key="1">
    <citation type="submission" date="2018-02" db="EMBL/GenBank/DDBJ databases">
        <title>Draft genome sequences of Elsinoe sp., causing black scab on jojoba.</title>
        <authorList>
            <person name="Stodart B."/>
            <person name="Jeffress S."/>
            <person name="Ash G."/>
            <person name="Arun Chinnappa K."/>
        </authorList>
    </citation>
    <scope>NUCLEOTIDE SEQUENCE [LARGE SCALE GENOMIC DNA]</scope>
    <source>
        <strain evidence="5 6">Hillstone_2</strain>
    </source>
</reference>
<dbReference type="SUPFAM" id="SSF53187">
    <property type="entry name" value="Zn-dependent exopeptidases"/>
    <property type="match status" value="1"/>
</dbReference>
<dbReference type="Proteomes" id="UP000308133">
    <property type="component" value="Unassembled WGS sequence"/>
</dbReference>
<dbReference type="GO" id="GO:0016787">
    <property type="term" value="F:hydrolase activity"/>
    <property type="evidence" value="ECO:0007669"/>
    <property type="project" value="UniProtKB-KW"/>
</dbReference>
<sequence>MITLFSAKTMDLKGDVILAAVADEESESLGTEDILRAEASPPGDRPDPELPSIHIGLIEGGEEISSYPAQCTIFIDCRFPSSGSAGAFESQLVEILQRLESSVPDFKFDTHKKFSRSALAATTDDPFLDLVVKHASEAMGESPTVRGEAYWTDMGLLADAGIPGVVWGPKGYGLHSRTEWVEIESLLQLTKAYRSIMADLCA</sequence>
<feature type="region of interest" description="Disordered" evidence="4">
    <location>
        <begin position="30"/>
        <end position="49"/>
    </location>
</feature>
<dbReference type="Pfam" id="PF01546">
    <property type="entry name" value="Peptidase_M20"/>
    <property type="match status" value="1"/>
</dbReference>
<dbReference type="InterPro" id="IPR002933">
    <property type="entry name" value="Peptidase_M20"/>
</dbReference>
<protein>
    <submittedName>
        <fullName evidence="5">Peptidase-like protein 2</fullName>
    </submittedName>
</protein>
<evidence type="ECO:0000256" key="2">
    <source>
        <dbReference type="ARBA" id="ARBA00022723"/>
    </source>
</evidence>
<dbReference type="PANTHER" id="PTHR43808">
    <property type="entry name" value="ACETYLORNITHINE DEACETYLASE"/>
    <property type="match status" value="1"/>
</dbReference>
<accession>A0A4U7BDJ4</accession>
<dbReference type="Gene3D" id="3.30.70.360">
    <property type="match status" value="1"/>
</dbReference>
<evidence type="ECO:0000256" key="1">
    <source>
        <dbReference type="ARBA" id="ARBA00006247"/>
    </source>
</evidence>
<dbReference type="InterPro" id="IPR050072">
    <property type="entry name" value="Peptidase_M20A"/>
</dbReference>
<name>A0A4U7BDJ4_9PEZI</name>
<dbReference type="GO" id="GO:0046872">
    <property type="term" value="F:metal ion binding"/>
    <property type="evidence" value="ECO:0007669"/>
    <property type="project" value="UniProtKB-KW"/>
</dbReference>
<keyword evidence="3" id="KW-0378">Hydrolase</keyword>
<comment type="similarity">
    <text evidence="1">Belongs to the peptidase M20A family.</text>
</comment>
<gene>
    <name evidence="5" type="ORF">C1H76_0643</name>
</gene>
<dbReference type="InterPro" id="IPR036264">
    <property type="entry name" value="Bact_exopeptidase_dim_dom"/>
</dbReference>
<evidence type="ECO:0000256" key="3">
    <source>
        <dbReference type="ARBA" id="ARBA00022801"/>
    </source>
</evidence>
<proteinExistence type="inferred from homology"/>
<evidence type="ECO:0000313" key="6">
    <source>
        <dbReference type="Proteomes" id="UP000308133"/>
    </source>
</evidence>
<dbReference type="AlphaFoldDB" id="A0A4U7BDJ4"/>
<keyword evidence="2" id="KW-0479">Metal-binding</keyword>
<evidence type="ECO:0000256" key="4">
    <source>
        <dbReference type="SAM" id="MobiDB-lite"/>
    </source>
</evidence>
<dbReference type="PANTHER" id="PTHR43808:SF25">
    <property type="entry name" value="PEPTIDASE M20 DIMERISATION DOMAIN-CONTAINING PROTEIN"/>
    <property type="match status" value="1"/>
</dbReference>
<dbReference type="Gene3D" id="3.40.630.10">
    <property type="entry name" value="Zn peptidases"/>
    <property type="match status" value="1"/>
</dbReference>
<comment type="caution">
    <text evidence="5">The sequence shown here is derived from an EMBL/GenBank/DDBJ whole genome shotgun (WGS) entry which is preliminary data.</text>
</comment>
<dbReference type="EMBL" id="PTQR01000008">
    <property type="protein sequence ID" value="TKX27096.1"/>
    <property type="molecule type" value="Genomic_DNA"/>
</dbReference>
<dbReference type="SUPFAM" id="SSF55031">
    <property type="entry name" value="Bacterial exopeptidase dimerisation domain"/>
    <property type="match status" value="1"/>
</dbReference>
<evidence type="ECO:0000313" key="5">
    <source>
        <dbReference type="EMBL" id="TKX27096.1"/>
    </source>
</evidence>